<keyword evidence="2" id="KW-1003">Cell membrane</keyword>
<evidence type="ECO:0000313" key="12">
    <source>
        <dbReference type="Proteomes" id="UP000009192"/>
    </source>
</evidence>
<dbReference type="eggNOG" id="KOG1052">
    <property type="taxonomic scope" value="Eukaryota"/>
</dbReference>
<dbReference type="Gene3D" id="3.40.190.10">
    <property type="entry name" value="Periplasmic binding protein-like II"/>
    <property type="match status" value="1"/>
</dbReference>
<comment type="subcellular location">
    <subcellularLocation>
        <location evidence="1">Cell membrane</location>
        <topology evidence="1">Multi-pass membrane protein</topology>
    </subcellularLocation>
</comment>
<feature type="domain" description="Putative ionotropic receptor ligand binding" evidence="10">
    <location>
        <begin position="31"/>
        <end position="194"/>
    </location>
</feature>
<feature type="chain" id="PRO_5002812055" description="Putative ionotropic receptor ligand binding domain-containing protein" evidence="9">
    <location>
        <begin position="20"/>
        <end position="604"/>
    </location>
</feature>
<dbReference type="OrthoDB" id="7739311at2759"/>
<protein>
    <recommendedName>
        <fullName evidence="10">Putative ionotropic receptor ligand binding domain-containing protein</fullName>
    </recommendedName>
</protein>
<dbReference type="PhylomeDB" id="B4L6A3"/>
<evidence type="ECO:0000313" key="11">
    <source>
        <dbReference type="EMBL" id="EDW05899.1"/>
    </source>
</evidence>
<gene>
    <name evidence="11" type="primary">Dmoj\GI16331</name>
    <name evidence="11" type="ORF">Dmoj_GI16331</name>
</gene>
<proteinExistence type="predicted"/>
<evidence type="ECO:0000256" key="1">
    <source>
        <dbReference type="ARBA" id="ARBA00004651"/>
    </source>
</evidence>
<dbReference type="SUPFAM" id="SSF53850">
    <property type="entry name" value="Periplasmic binding protein-like II"/>
    <property type="match status" value="1"/>
</dbReference>
<keyword evidence="9" id="KW-0732">Signal</keyword>
<reference evidence="11 12" key="1">
    <citation type="journal article" date="2007" name="Nature">
        <title>Evolution of genes and genomes on the Drosophila phylogeny.</title>
        <authorList>
            <consortium name="Drosophila 12 Genomes Consortium"/>
            <person name="Clark A.G."/>
            <person name="Eisen M.B."/>
            <person name="Smith D.R."/>
            <person name="Bergman C.M."/>
            <person name="Oliver B."/>
            <person name="Markow T.A."/>
            <person name="Kaufman T.C."/>
            <person name="Kellis M."/>
            <person name="Gelbart W."/>
            <person name="Iyer V.N."/>
            <person name="Pollard D.A."/>
            <person name="Sackton T.B."/>
            <person name="Larracuente A.M."/>
            <person name="Singh N.D."/>
            <person name="Abad J.P."/>
            <person name="Abt D.N."/>
            <person name="Adryan B."/>
            <person name="Aguade M."/>
            <person name="Akashi H."/>
            <person name="Anderson W.W."/>
            <person name="Aquadro C.F."/>
            <person name="Ardell D.H."/>
            <person name="Arguello R."/>
            <person name="Artieri C.G."/>
            <person name="Barbash D.A."/>
            <person name="Barker D."/>
            <person name="Barsanti P."/>
            <person name="Batterham P."/>
            <person name="Batzoglou S."/>
            <person name="Begun D."/>
            <person name="Bhutkar A."/>
            <person name="Blanco E."/>
            <person name="Bosak S.A."/>
            <person name="Bradley R.K."/>
            <person name="Brand A.D."/>
            <person name="Brent M.R."/>
            <person name="Brooks A.N."/>
            <person name="Brown R.H."/>
            <person name="Butlin R.K."/>
            <person name="Caggese C."/>
            <person name="Calvi B.R."/>
            <person name="Bernardo de Carvalho A."/>
            <person name="Caspi A."/>
            <person name="Castrezana S."/>
            <person name="Celniker S.E."/>
            <person name="Chang J.L."/>
            <person name="Chapple C."/>
            <person name="Chatterji S."/>
            <person name="Chinwalla A."/>
            <person name="Civetta A."/>
            <person name="Clifton S.W."/>
            <person name="Comeron J.M."/>
            <person name="Costello J.C."/>
            <person name="Coyne J.A."/>
            <person name="Daub J."/>
            <person name="David R.G."/>
            <person name="Delcher A.L."/>
            <person name="Delehaunty K."/>
            <person name="Do C.B."/>
            <person name="Ebling H."/>
            <person name="Edwards K."/>
            <person name="Eickbush T."/>
            <person name="Evans J.D."/>
            <person name="Filipski A."/>
            <person name="Findeiss S."/>
            <person name="Freyhult E."/>
            <person name="Fulton L."/>
            <person name="Fulton R."/>
            <person name="Garcia A.C."/>
            <person name="Gardiner A."/>
            <person name="Garfield D.A."/>
            <person name="Garvin B.E."/>
            <person name="Gibson G."/>
            <person name="Gilbert D."/>
            <person name="Gnerre S."/>
            <person name="Godfrey J."/>
            <person name="Good R."/>
            <person name="Gotea V."/>
            <person name="Gravely B."/>
            <person name="Greenberg A.J."/>
            <person name="Griffiths-Jones S."/>
            <person name="Gross S."/>
            <person name="Guigo R."/>
            <person name="Gustafson E.A."/>
            <person name="Haerty W."/>
            <person name="Hahn M.W."/>
            <person name="Halligan D.L."/>
            <person name="Halpern A.L."/>
            <person name="Halter G.M."/>
            <person name="Han M.V."/>
            <person name="Heger A."/>
            <person name="Hillier L."/>
            <person name="Hinrichs A.S."/>
            <person name="Holmes I."/>
            <person name="Hoskins R.A."/>
            <person name="Hubisz M.J."/>
            <person name="Hultmark D."/>
            <person name="Huntley M.A."/>
            <person name="Jaffe D.B."/>
            <person name="Jagadeeshan S."/>
            <person name="Jeck W.R."/>
            <person name="Johnson J."/>
            <person name="Jones C.D."/>
            <person name="Jordan W.C."/>
            <person name="Karpen G.H."/>
            <person name="Kataoka E."/>
            <person name="Keightley P.D."/>
            <person name="Kheradpour P."/>
            <person name="Kirkness E.F."/>
            <person name="Koerich L.B."/>
            <person name="Kristiansen K."/>
            <person name="Kudrna D."/>
            <person name="Kulathinal R.J."/>
            <person name="Kumar S."/>
            <person name="Kwok R."/>
            <person name="Lander E."/>
            <person name="Langley C.H."/>
            <person name="Lapoint R."/>
            <person name="Lazzaro B.P."/>
            <person name="Lee S.J."/>
            <person name="Levesque L."/>
            <person name="Li R."/>
            <person name="Lin C.F."/>
            <person name="Lin M.F."/>
            <person name="Lindblad-Toh K."/>
            <person name="Llopart A."/>
            <person name="Long M."/>
            <person name="Low L."/>
            <person name="Lozovsky E."/>
            <person name="Lu J."/>
            <person name="Luo M."/>
            <person name="Machado C.A."/>
            <person name="Makalowski W."/>
            <person name="Marzo M."/>
            <person name="Matsuda M."/>
            <person name="Matzkin L."/>
            <person name="McAllister B."/>
            <person name="McBride C.S."/>
            <person name="McKernan B."/>
            <person name="McKernan K."/>
            <person name="Mendez-Lago M."/>
            <person name="Minx P."/>
            <person name="Mollenhauer M.U."/>
            <person name="Montooth K."/>
            <person name="Mount S.M."/>
            <person name="Mu X."/>
            <person name="Myers E."/>
            <person name="Negre B."/>
            <person name="Newfeld S."/>
            <person name="Nielsen R."/>
            <person name="Noor M.A."/>
            <person name="O'Grady P."/>
            <person name="Pachter L."/>
            <person name="Papaceit M."/>
            <person name="Parisi M.J."/>
            <person name="Parisi M."/>
            <person name="Parts L."/>
            <person name="Pedersen J.S."/>
            <person name="Pesole G."/>
            <person name="Phillippy A.M."/>
            <person name="Ponting C.P."/>
            <person name="Pop M."/>
            <person name="Porcelli D."/>
            <person name="Powell J.R."/>
            <person name="Prohaska S."/>
            <person name="Pruitt K."/>
            <person name="Puig M."/>
            <person name="Quesneville H."/>
            <person name="Ram K.R."/>
            <person name="Rand D."/>
            <person name="Rasmussen M.D."/>
            <person name="Reed L.K."/>
            <person name="Reenan R."/>
            <person name="Reily A."/>
            <person name="Remington K.A."/>
            <person name="Rieger T.T."/>
            <person name="Ritchie M.G."/>
            <person name="Robin C."/>
            <person name="Rogers Y.H."/>
            <person name="Rohde C."/>
            <person name="Rozas J."/>
            <person name="Rubenfield M.J."/>
            <person name="Ruiz A."/>
            <person name="Russo S."/>
            <person name="Salzberg S.L."/>
            <person name="Sanchez-Gracia A."/>
            <person name="Saranga D.J."/>
            <person name="Sato H."/>
            <person name="Schaeffer S.W."/>
            <person name="Schatz M.C."/>
            <person name="Schlenke T."/>
            <person name="Schwartz R."/>
            <person name="Segarra C."/>
            <person name="Singh R.S."/>
            <person name="Sirot L."/>
            <person name="Sirota M."/>
            <person name="Sisneros N.B."/>
            <person name="Smith C.D."/>
            <person name="Smith T.F."/>
            <person name="Spieth J."/>
            <person name="Stage D.E."/>
            <person name="Stark A."/>
            <person name="Stephan W."/>
            <person name="Strausberg R.L."/>
            <person name="Strempel S."/>
            <person name="Sturgill D."/>
            <person name="Sutton G."/>
            <person name="Sutton G.G."/>
            <person name="Tao W."/>
            <person name="Teichmann S."/>
            <person name="Tobari Y.N."/>
            <person name="Tomimura Y."/>
            <person name="Tsolas J.M."/>
            <person name="Valente V.L."/>
            <person name="Venter E."/>
            <person name="Venter J.C."/>
            <person name="Vicario S."/>
            <person name="Vieira F.G."/>
            <person name="Vilella A.J."/>
            <person name="Villasante A."/>
            <person name="Walenz B."/>
            <person name="Wang J."/>
            <person name="Wasserman M."/>
            <person name="Watts T."/>
            <person name="Wilson D."/>
            <person name="Wilson R.K."/>
            <person name="Wing R.A."/>
            <person name="Wolfner M.F."/>
            <person name="Wong A."/>
            <person name="Wong G.K."/>
            <person name="Wu C.I."/>
            <person name="Wu G."/>
            <person name="Yamamoto D."/>
            <person name="Yang H.P."/>
            <person name="Yang S.P."/>
            <person name="Yorke J.A."/>
            <person name="Yoshida K."/>
            <person name="Zdobnov E."/>
            <person name="Zhang P."/>
            <person name="Zhang Y."/>
            <person name="Zimin A.V."/>
            <person name="Baldwin J."/>
            <person name="Abdouelleil A."/>
            <person name="Abdulkadir J."/>
            <person name="Abebe A."/>
            <person name="Abera B."/>
            <person name="Abreu J."/>
            <person name="Acer S.C."/>
            <person name="Aftuck L."/>
            <person name="Alexander A."/>
            <person name="An P."/>
            <person name="Anderson E."/>
            <person name="Anderson S."/>
            <person name="Arachi H."/>
            <person name="Azer M."/>
            <person name="Bachantsang P."/>
            <person name="Barry A."/>
            <person name="Bayul T."/>
            <person name="Berlin A."/>
            <person name="Bessette D."/>
            <person name="Bloom T."/>
            <person name="Blye J."/>
            <person name="Boguslavskiy L."/>
            <person name="Bonnet C."/>
            <person name="Boukhgalter B."/>
            <person name="Bourzgui I."/>
            <person name="Brown A."/>
            <person name="Cahill P."/>
            <person name="Channer S."/>
            <person name="Cheshatsang Y."/>
            <person name="Chuda L."/>
            <person name="Citroen M."/>
            <person name="Collymore A."/>
            <person name="Cooke P."/>
            <person name="Costello M."/>
            <person name="D'Aco K."/>
            <person name="Daza R."/>
            <person name="De Haan G."/>
            <person name="DeGray S."/>
            <person name="DeMaso C."/>
            <person name="Dhargay N."/>
            <person name="Dooley K."/>
            <person name="Dooley E."/>
            <person name="Doricent M."/>
            <person name="Dorje P."/>
            <person name="Dorjee K."/>
            <person name="Dupes A."/>
            <person name="Elong R."/>
            <person name="Falk J."/>
            <person name="Farina A."/>
            <person name="Faro S."/>
            <person name="Ferguson D."/>
            <person name="Fisher S."/>
            <person name="Foley C.D."/>
            <person name="Franke A."/>
            <person name="Friedrich D."/>
            <person name="Gadbois L."/>
            <person name="Gearin G."/>
            <person name="Gearin C.R."/>
            <person name="Giannoukos G."/>
            <person name="Goode T."/>
            <person name="Graham J."/>
            <person name="Grandbois E."/>
            <person name="Grewal S."/>
            <person name="Gyaltsen K."/>
            <person name="Hafez N."/>
            <person name="Hagos B."/>
            <person name="Hall J."/>
            <person name="Henson C."/>
            <person name="Hollinger A."/>
            <person name="Honan T."/>
            <person name="Huard M.D."/>
            <person name="Hughes L."/>
            <person name="Hurhula B."/>
            <person name="Husby M.E."/>
            <person name="Kamat A."/>
            <person name="Kanga B."/>
            <person name="Kashin S."/>
            <person name="Khazanovich D."/>
            <person name="Kisner P."/>
            <person name="Lance K."/>
            <person name="Lara M."/>
            <person name="Lee W."/>
            <person name="Lennon N."/>
            <person name="Letendre F."/>
            <person name="LeVine R."/>
            <person name="Lipovsky A."/>
            <person name="Liu X."/>
            <person name="Liu J."/>
            <person name="Liu S."/>
            <person name="Lokyitsang T."/>
            <person name="Lokyitsang Y."/>
            <person name="Lubonja R."/>
            <person name="Lui A."/>
            <person name="MacDonald P."/>
            <person name="Magnisalis V."/>
            <person name="Maru K."/>
            <person name="Matthews C."/>
            <person name="McCusker W."/>
            <person name="McDonough S."/>
            <person name="Mehta T."/>
            <person name="Meldrim J."/>
            <person name="Meneus L."/>
            <person name="Mihai O."/>
            <person name="Mihalev A."/>
            <person name="Mihova T."/>
            <person name="Mittelman R."/>
            <person name="Mlenga V."/>
            <person name="Montmayeur A."/>
            <person name="Mulrain L."/>
            <person name="Navidi A."/>
            <person name="Naylor J."/>
            <person name="Negash T."/>
            <person name="Nguyen T."/>
            <person name="Nguyen N."/>
            <person name="Nicol R."/>
            <person name="Norbu C."/>
            <person name="Norbu N."/>
            <person name="Novod N."/>
            <person name="O'Neill B."/>
            <person name="Osman S."/>
            <person name="Markiewicz E."/>
            <person name="Oyono O.L."/>
            <person name="Patti C."/>
            <person name="Phunkhang P."/>
            <person name="Pierre F."/>
            <person name="Priest M."/>
            <person name="Raghuraman S."/>
            <person name="Rege F."/>
            <person name="Reyes R."/>
            <person name="Rise C."/>
            <person name="Rogov P."/>
            <person name="Ross K."/>
            <person name="Ryan E."/>
            <person name="Settipalli S."/>
            <person name="Shea T."/>
            <person name="Sherpa N."/>
            <person name="Shi L."/>
            <person name="Shih D."/>
            <person name="Sparrow T."/>
            <person name="Spaulding J."/>
            <person name="Stalker J."/>
            <person name="Stange-Thomann N."/>
            <person name="Stavropoulos S."/>
            <person name="Stone C."/>
            <person name="Strader C."/>
            <person name="Tesfaye S."/>
            <person name="Thomson T."/>
            <person name="Thoulutsang Y."/>
            <person name="Thoulutsang D."/>
            <person name="Topham K."/>
            <person name="Topping I."/>
            <person name="Tsamla T."/>
            <person name="Vassiliev H."/>
            <person name="Vo A."/>
            <person name="Wangchuk T."/>
            <person name="Wangdi T."/>
            <person name="Weiand M."/>
            <person name="Wilkinson J."/>
            <person name="Wilson A."/>
            <person name="Yadav S."/>
            <person name="Young G."/>
            <person name="Yu Q."/>
            <person name="Zembek L."/>
            <person name="Zhong D."/>
            <person name="Zimmer A."/>
            <person name="Zwirko Z."/>
            <person name="Jaffe D.B."/>
            <person name="Alvarez P."/>
            <person name="Brockman W."/>
            <person name="Butler J."/>
            <person name="Chin C."/>
            <person name="Gnerre S."/>
            <person name="Grabherr M."/>
            <person name="Kleber M."/>
            <person name="Mauceli E."/>
            <person name="MacCallum I."/>
        </authorList>
    </citation>
    <scope>NUCLEOTIDE SEQUENCE [LARGE SCALE GENOMIC DNA]</scope>
    <source>
        <strain evidence="12">Tucson 15081-1352.22</strain>
    </source>
</reference>
<dbReference type="InParanoid" id="B4L6A3"/>
<evidence type="ECO:0000256" key="8">
    <source>
        <dbReference type="SAM" id="Phobius"/>
    </source>
</evidence>
<evidence type="ECO:0000256" key="6">
    <source>
        <dbReference type="ARBA" id="ARBA00023170"/>
    </source>
</evidence>
<dbReference type="InterPro" id="IPR056198">
    <property type="entry name" value="LBD_receptor"/>
</dbReference>
<dbReference type="InterPro" id="IPR052192">
    <property type="entry name" value="Insect_Ionotropic_Sensory_Rcpt"/>
</dbReference>
<dbReference type="Pfam" id="PF24061">
    <property type="entry name" value="LBD_receptor"/>
    <property type="match status" value="1"/>
</dbReference>
<dbReference type="PANTHER" id="PTHR42643">
    <property type="entry name" value="IONOTROPIC RECEPTOR 20A-RELATED"/>
    <property type="match status" value="1"/>
</dbReference>
<dbReference type="GO" id="GO:0005886">
    <property type="term" value="C:plasma membrane"/>
    <property type="evidence" value="ECO:0007669"/>
    <property type="project" value="UniProtKB-SubCell"/>
</dbReference>
<evidence type="ECO:0000256" key="3">
    <source>
        <dbReference type="ARBA" id="ARBA00022692"/>
    </source>
</evidence>
<evidence type="ECO:0000256" key="5">
    <source>
        <dbReference type="ARBA" id="ARBA00023136"/>
    </source>
</evidence>
<dbReference type="FunCoup" id="B4L6A3">
    <property type="interactions" value="19"/>
</dbReference>
<evidence type="ECO:0000256" key="9">
    <source>
        <dbReference type="SAM" id="SignalP"/>
    </source>
</evidence>
<dbReference type="HOGENOM" id="CLU_020334_0_0_1"/>
<keyword evidence="12" id="KW-1185">Reference proteome</keyword>
<sequence length="604" mass="68874">MELNAVHLLLLLLLGLSFGCLPGQDPADGELAKNLITVMQLIFGQTCEAHDMSVFISASYKNQLPRREQRMVEQVLTHCLGAMVPRVLGERLEESLGLRTQMLMFFVQDARQLIEASNRNPRMNMTHKFKYLIVMIAGRDDASWQLAQMSQIFAYLLHQRYNVHVLLLLAELRTGRVSSYTYYPYSGARGCEDTQAVPVPLQQARLYQIYPPKLRDLHGCPLHVVVWQIRPYMRLHMKQTRPSDRISGIDADILKLLASRLNFSLALVSNEPADLIGGVSYMNGTMTGAFRMLQQRRANMTLGFAACMPARYKHLSSTLPYSQVEYVLVLRTARPYSVYEIMLLPFDSHVWLLVLALAALRLLCYVGGWRDVALLDLAWILSVFMLRMCYESSVFMFLYNAPTRPLPDSLEQALLQDYHFITDHATYRMTASLPALRARTRILPGQPVDMLEQLQAQPEWQRVATISTASFVADYLGRQRAKQHRLVLASNKIVDNMICVHFPMGSYLTSNFNHMLFLMRSTGIGPHIVNRLKSSHLATSMSARLNPLKHCTNYVAQVNECMRFIYAALNCLLFAHSLALAIFVLELVSGHERMRWLSRILGRL</sequence>
<dbReference type="OMA" id="WRMPSPI"/>
<dbReference type="EMBL" id="CH933812">
    <property type="protein sequence ID" value="EDW05899.1"/>
    <property type="molecule type" value="Genomic_DNA"/>
</dbReference>
<keyword evidence="4 8" id="KW-1133">Transmembrane helix</keyword>
<dbReference type="Proteomes" id="UP000009192">
    <property type="component" value="Unassembled WGS sequence"/>
</dbReference>
<evidence type="ECO:0000256" key="2">
    <source>
        <dbReference type="ARBA" id="ARBA00022475"/>
    </source>
</evidence>
<dbReference type="PANTHER" id="PTHR42643:SF30">
    <property type="entry name" value="IONOTROPIC RECEPTOR 40A-RELATED"/>
    <property type="match status" value="1"/>
</dbReference>
<dbReference type="AlphaFoldDB" id="B4L6A3"/>
<keyword evidence="5 8" id="KW-0472">Membrane</keyword>
<name>B4L6A3_DROMO</name>
<evidence type="ECO:0000259" key="10">
    <source>
        <dbReference type="Pfam" id="PF24061"/>
    </source>
</evidence>
<feature type="signal peptide" evidence="9">
    <location>
        <begin position="1"/>
        <end position="19"/>
    </location>
</feature>
<evidence type="ECO:0000256" key="4">
    <source>
        <dbReference type="ARBA" id="ARBA00022989"/>
    </source>
</evidence>
<feature type="transmembrane region" description="Helical" evidence="8">
    <location>
        <begin position="564"/>
        <end position="588"/>
    </location>
</feature>
<keyword evidence="7" id="KW-0325">Glycoprotein</keyword>
<keyword evidence="3 8" id="KW-0812">Transmembrane</keyword>
<keyword evidence="6" id="KW-0675">Receptor</keyword>
<dbReference type="KEGG" id="dmo:Dmoj_GI16331"/>
<evidence type="ECO:0000256" key="7">
    <source>
        <dbReference type="ARBA" id="ARBA00023180"/>
    </source>
</evidence>
<accession>B4L6A3</accession>
<organism evidence="11 12">
    <name type="scientific">Drosophila mojavensis</name>
    <name type="common">Fruit fly</name>
    <dbReference type="NCBI Taxonomy" id="7230"/>
    <lineage>
        <taxon>Eukaryota</taxon>
        <taxon>Metazoa</taxon>
        <taxon>Ecdysozoa</taxon>
        <taxon>Arthropoda</taxon>
        <taxon>Hexapoda</taxon>
        <taxon>Insecta</taxon>
        <taxon>Pterygota</taxon>
        <taxon>Neoptera</taxon>
        <taxon>Endopterygota</taxon>
        <taxon>Diptera</taxon>
        <taxon>Brachycera</taxon>
        <taxon>Muscomorpha</taxon>
        <taxon>Ephydroidea</taxon>
        <taxon>Drosophilidae</taxon>
        <taxon>Drosophila</taxon>
    </lineage>
</organism>